<proteinExistence type="inferred from homology"/>
<evidence type="ECO:0000313" key="5">
    <source>
        <dbReference type="EMBL" id="GKT05033.1"/>
    </source>
</evidence>
<evidence type="ECO:0000259" key="4">
    <source>
        <dbReference type="Pfam" id="PF00248"/>
    </source>
</evidence>
<dbReference type="InterPro" id="IPR018170">
    <property type="entry name" value="Aldo/ket_reductase_CS"/>
</dbReference>
<dbReference type="Gene3D" id="3.20.20.100">
    <property type="entry name" value="NADP-dependent oxidoreductase domain"/>
    <property type="match status" value="1"/>
</dbReference>
<sequence length="288" mass="32671">MQPMTTTVSLINDVKMPQLGVGVFQVTDQKLAYQTVTTALKNGYRHIDTASYYGNEAAVGQAIGTSNLPRADLFITSKLWNNVRGYDETIQQFQTTLTTMGLDYLDLYLIHWPAPGYESAWRAMEDLYHDGQIRAIGVANFEPAHIEHLMSTANVPPMVDQIETHPYFQQTELHDYLKINQIVHEAWSPLGGGKSHELQDPVIQRMATEHQVTPAQVILRWQLQRGVVIIPKSVHEKRLIENLNLAGFSLTTADMTKLAELDRGERIGPDPFDQAFLQRSSQYADWRH</sequence>
<name>A0ABQ5JRA3_9LACO</name>
<evidence type="ECO:0000256" key="3">
    <source>
        <dbReference type="ARBA" id="ARBA00023002"/>
    </source>
</evidence>
<protein>
    <submittedName>
        <fullName evidence="5">Oxidoreductase</fullName>
    </submittedName>
</protein>
<dbReference type="Proteomes" id="UP001628078">
    <property type="component" value="Unassembled WGS sequence"/>
</dbReference>
<dbReference type="InterPro" id="IPR023210">
    <property type="entry name" value="NADP_OxRdtase_dom"/>
</dbReference>
<dbReference type="PROSITE" id="PS00063">
    <property type="entry name" value="ALDOKETO_REDUCTASE_3"/>
    <property type="match status" value="1"/>
</dbReference>
<evidence type="ECO:0000313" key="6">
    <source>
        <dbReference type="Proteomes" id="UP001628078"/>
    </source>
</evidence>
<dbReference type="PANTHER" id="PTHR43827:SF3">
    <property type="entry name" value="NADP-DEPENDENT OXIDOREDUCTASE DOMAIN-CONTAINING PROTEIN"/>
    <property type="match status" value="1"/>
</dbReference>
<feature type="domain" description="NADP-dependent oxidoreductase" evidence="4">
    <location>
        <begin position="21"/>
        <end position="262"/>
    </location>
</feature>
<gene>
    <name evidence="5" type="ORF">JCM31185_03220</name>
</gene>
<dbReference type="PIRSF" id="PIRSF000097">
    <property type="entry name" value="AKR"/>
    <property type="match status" value="1"/>
</dbReference>
<dbReference type="InterPro" id="IPR020471">
    <property type="entry name" value="AKR"/>
</dbReference>
<keyword evidence="6" id="KW-1185">Reference proteome</keyword>
<dbReference type="SUPFAM" id="SSF51430">
    <property type="entry name" value="NAD(P)-linked oxidoreductase"/>
    <property type="match status" value="1"/>
</dbReference>
<evidence type="ECO:0000256" key="2">
    <source>
        <dbReference type="ARBA" id="ARBA00022857"/>
    </source>
</evidence>
<dbReference type="PANTHER" id="PTHR43827">
    <property type="entry name" value="2,5-DIKETO-D-GLUCONIC ACID REDUCTASE"/>
    <property type="match status" value="1"/>
</dbReference>
<dbReference type="InterPro" id="IPR036812">
    <property type="entry name" value="NAD(P)_OxRdtase_dom_sf"/>
</dbReference>
<keyword evidence="2" id="KW-0521">NADP</keyword>
<comment type="caution">
    <text evidence="5">The sequence shown here is derived from an EMBL/GenBank/DDBJ whole genome shotgun (WGS) entry which is preliminary data.</text>
</comment>
<dbReference type="Pfam" id="PF00248">
    <property type="entry name" value="Aldo_ket_red"/>
    <property type="match status" value="1"/>
</dbReference>
<dbReference type="PRINTS" id="PR00069">
    <property type="entry name" value="ALDKETRDTASE"/>
</dbReference>
<dbReference type="EMBL" id="BQXO01000001">
    <property type="protein sequence ID" value="GKT05033.1"/>
    <property type="molecule type" value="Genomic_DNA"/>
</dbReference>
<dbReference type="PROSITE" id="PS00798">
    <property type="entry name" value="ALDOKETO_REDUCTASE_1"/>
    <property type="match status" value="1"/>
</dbReference>
<evidence type="ECO:0000256" key="1">
    <source>
        <dbReference type="ARBA" id="ARBA00007905"/>
    </source>
</evidence>
<keyword evidence="3" id="KW-0560">Oxidoreductase</keyword>
<dbReference type="CDD" id="cd19071">
    <property type="entry name" value="AKR_AKR1-5-like"/>
    <property type="match status" value="1"/>
</dbReference>
<reference evidence="5 6" key="1">
    <citation type="submission" date="2022-03" db="EMBL/GenBank/DDBJ databases">
        <title>Draft genome sequence of Furfurilactobacillus curtus JCM 31185.</title>
        <authorList>
            <person name="Suzuki S."/>
            <person name="Endo A."/>
            <person name="Kajikawa A."/>
        </authorList>
    </citation>
    <scope>NUCLEOTIDE SEQUENCE [LARGE SCALE GENOMIC DNA]</scope>
    <source>
        <strain evidence="5 6">JCM 31185</strain>
    </source>
</reference>
<accession>A0ABQ5JRA3</accession>
<comment type="similarity">
    <text evidence="1">Belongs to the aldo/keto reductase family.</text>
</comment>
<organism evidence="5 6">
    <name type="scientific">Furfurilactobacillus curtus</name>
    <dbReference type="NCBI Taxonomy" id="1746200"/>
    <lineage>
        <taxon>Bacteria</taxon>
        <taxon>Bacillati</taxon>
        <taxon>Bacillota</taxon>
        <taxon>Bacilli</taxon>
        <taxon>Lactobacillales</taxon>
        <taxon>Lactobacillaceae</taxon>
        <taxon>Furfurilactobacillus</taxon>
    </lineage>
</organism>